<dbReference type="RefSeq" id="WP_015493612.1">
    <property type="nucleotide sequence ID" value="NC_020908.1"/>
</dbReference>
<proteinExistence type="inferred from homology"/>
<dbReference type="Proteomes" id="UP000004688">
    <property type="component" value="Chromosome"/>
</dbReference>
<sequence length="279" mass="30011">MSYKTIAIVIFDEVGDKEALQTAVTLANREGGHLDVYCLGIDPVRYDMAPMGASPALTLSGRGEAETRAKTLVDWAEDRLRDALVPTAVQKLVVTSAGLDAAIARVVRYSDLIIASQPYGEGSTQVQTIILEAVLFGTGAPVMVIPRTAENIGPFERVMVAWDESTQALEAVRKALPALKNATRAEIVMINPPSHSPERSDPGGVICVMLARHGVKADVSILAKTMPHVAEVINRHAQDHAIDLIVMGAYGHSRFREAMIGGATRDMLETARVPILMAH</sequence>
<accession>M9RJ35</accession>
<dbReference type="PANTHER" id="PTHR46268">
    <property type="entry name" value="STRESS RESPONSE PROTEIN NHAX"/>
    <property type="match status" value="1"/>
</dbReference>
<dbReference type="Gene3D" id="3.40.50.12370">
    <property type="match status" value="1"/>
</dbReference>
<dbReference type="Pfam" id="PF00582">
    <property type="entry name" value="Usp"/>
    <property type="match status" value="1"/>
</dbReference>
<reference evidence="3 4" key="1">
    <citation type="journal article" date="2013" name="PLoS ONE">
        <title>Poles Apart: Arctic and Antarctic Octadecabacter strains Share High Genome Plasticity and a New Type of Xanthorhodopsin.</title>
        <authorList>
            <person name="Vollmers J."/>
            <person name="Voget S."/>
            <person name="Dietrich S."/>
            <person name="Gollnow K."/>
            <person name="Smits M."/>
            <person name="Meyer K."/>
            <person name="Brinkhoff T."/>
            <person name="Simon M."/>
            <person name="Daniel R."/>
        </authorList>
    </citation>
    <scope>NUCLEOTIDE SEQUENCE [LARGE SCALE GENOMIC DNA]</scope>
    <source>
        <strain evidence="3 4">238</strain>
    </source>
</reference>
<dbReference type="OrthoDB" id="9804721at2"/>
<evidence type="ECO:0000313" key="4">
    <source>
        <dbReference type="Proteomes" id="UP000004688"/>
    </source>
</evidence>
<dbReference type="HOGENOM" id="CLU_049301_5_2_5"/>
<dbReference type="PRINTS" id="PR01438">
    <property type="entry name" value="UNVRSLSTRESS"/>
</dbReference>
<dbReference type="InterPro" id="IPR006015">
    <property type="entry name" value="Universal_stress_UspA"/>
</dbReference>
<evidence type="ECO:0000313" key="3">
    <source>
        <dbReference type="EMBL" id="AGI70371.1"/>
    </source>
</evidence>
<dbReference type="SUPFAM" id="SSF52402">
    <property type="entry name" value="Adenine nucleotide alpha hydrolases-like"/>
    <property type="match status" value="2"/>
</dbReference>
<gene>
    <name evidence="3" type="ORF">OA238_c01010</name>
</gene>
<organism evidence="3 4">
    <name type="scientific">Octadecabacter arcticus 238</name>
    <dbReference type="NCBI Taxonomy" id="391616"/>
    <lineage>
        <taxon>Bacteria</taxon>
        <taxon>Pseudomonadati</taxon>
        <taxon>Pseudomonadota</taxon>
        <taxon>Alphaproteobacteria</taxon>
        <taxon>Rhodobacterales</taxon>
        <taxon>Roseobacteraceae</taxon>
        <taxon>Octadecabacter</taxon>
    </lineage>
</organism>
<evidence type="ECO:0000259" key="2">
    <source>
        <dbReference type="Pfam" id="PF00582"/>
    </source>
</evidence>
<dbReference type="InterPro" id="IPR006016">
    <property type="entry name" value="UspA"/>
</dbReference>
<dbReference type="KEGG" id="oar:OA238_c01010"/>
<dbReference type="eggNOG" id="COG0589">
    <property type="taxonomic scope" value="Bacteria"/>
</dbReference>
<feature type="domain" description="UspA" evidence="2">
    <location>
        <begin position="155"/>
        <end position="278"/>
    </location>
</feature>
<keyword evidence="4" id="KW-1185">Reference proteome</keyword>
<name>M9RJ35_9RHOB</name>
<dbReference type="STRING" id="391616.OA238_c01010"/>
<comment type="similarity">
    <text evidence="1">Belongs to the universal stress protein A family.</text>
</comment>
<evidence type="ECO:0000256" key="1">
    <source>
        <dbReference type="ARBA" id="ARBA00008791"/>
    </source>
</evidence>
<dbReference type="CDD" id="cd00293">
    <property type="entry name" value="USP-like"/>
    <property type="match status" value="1"/>
</dbReference>
<dbReference type="PANTHER" id="PTHR46268:SF15">
    <property type="entry name" value="UNIVERSAL STRESS PROTEIN HP_0031"/>
    <property type="match status" value="1"/>
</dbReference>
<dbReference type="EMBL" id="CP003742">
    <property type="protein sequence ID" value="AGI70371.1"/>
    <property type="molecule type" value="Genomic_DNA"/>
</dbReference>
<protein>
    <submittedName>
        <fullName evidence="3">Universal stress protein A family protein</fullName>
    </submittedName>
</protein>
<dbReference type="AlphaFoldDB" id="M9RJ35"/>